<sequence>MQTDTSAPRHGRAWIWTGHADPLSLELKTVDAPPLASREVLVRNAVIGLNPVDWKMLRGDHAGWRAGKIPGVDGAGIVAAVGADVEPHWLGKRVAYHTSLAKPGSFAEYTPVAARALLSVPAGVSWESAASVPCPALTACLALDKLPDRKGARLLISGAGGAVGLYALQLAVRRGFEVDVMCHPRHWARLHELGAGACFEGALDASSMWPTQNEGRYFAILDSVDGAHAARLAPAISANGHLVCVQGRVQDWPSEPFGVSLSLHEVALGALHRYGNDADWARLVAMGVDFLDLVDHSQLRIETHIVGDFESLAERLDALKHRSFSGKSLIAVRSDTP</sequence>
<gene>
    <name evidence="2" type="ORF">FAZ98_30720</name>
</gene>
<reference evidence="2 3" key="1">
    <citation type="submission" date="2019-12" db="EMBL/GenBank/DDBJ databases">
        <title>Paraburkholderia acidiphila 7Q-K02 sp. nov and Paraburkholderia acidisoli DHF22 sp. nov., two strains isolated from forest soil.</title>
        <authorList>
            <person name="Gao Z."/>
            <person name="Qiu L."/>
        </authorList>
    </citation>
    <scope>NUCLEOTIDE SEQUENCE [LARGE SCALE GENOMIC DNA]</scope>
    <source>
        <strain evidence="2 3">DHF22</strain>
    </source>
</reference>
<dbReference type="InterPro" id="IPR052585">
    <property type="entry name" value="Lipid_raft_assoc_Zn_ADH"/>
</dbReference>
<keyword evidence="3" id="KW-1185">Reference proteome</keyword>
<dbReference type="SUPFAM" id="SSF51735">
    <property type="entry name" value="NAD(P)-binding Rossmann-fold domains"/>
    <property type="match status" value="1"/>
</dbReference>
<dbReference type="InterPro" id="IPR013154">
    <property type="entry name" value="ADH-like_N"/>
</dbReference>
<organism evidence="2 3">
    <name type="scientific">Paraburkholderia acidisoli</name>
    <dbReference type="NCBI Taxonomy" id="2571748"/>
    <lineage>
        <taxon>Bacteria</taxon>
        <taxon>Pseudomonadati</taxon>
        <taxon>Pseudomonadota</taxon>
        <taxon>Betaproteobacteria</taxon>
        <taxon>Burkholderiales</taxon>
        <taxon>Burkholderiaceae</taxon>
        <taxon>Paraburkholderia</taxon>
    </lineage>
</organism>
<dbReference type="OrthoDB" id="9771084at2"/>
<protein>
    <submittedName>
        <fullName evidence="2">Alcohol dehydrogenase catalytic domain-containing protein</fullName>
    </submittedName>
</protein>
<accession>A0A7Z2JIW6</accession>
<dbReference type="PANTHER" id="PTHR43482">
    <property type="entry name" value="PROTEIN AST1-RELATED"/>
    <property type="match status" value="1"/>
</dbReference>
<proteinExistence type="predicted"/>
<feature type="domain" description="Enoyl reductase (ER)" evidence="1">
    <location>
        <begin position="18"/>
        <end position="330"/>
    </location>
</feature>
<dbReference type="Pfam" id="PF08240">
    <property type="entry name" value="ADH_N"/>
    <property type="match status" value="1"/>
</dbReference>
<dbReference type="CDD" id="cd08271">
    <property type="entry name" value="MDR5"/>
    <property type="match status" value="1"/>
</dbReference>
<dbReference type="SMART" id="SM00829">
    <property type="entry name" value="PKS_ER"/>
    <property type="match status" value="1"/>
</dbReference>
<dbReference type="RefSeq" id="WP_158957372.1">
    <property type="nucleotide sequence ID" value="NZ_CP046916.1"/>
</dbReference>
<dbReference type="InterPro" id="IPR020843">
    <property type="entry name" value="ER"/>
</dbReference>
<dbReference type="GO" id="GO:0016491">
    <property type="term" value="F:oxidoreductase activity"/>
    <property type="evidence" value="ECO:0007669"/>
    <property type="project" value="InterPro"/>
</dbReference>
<dbReference type="AlphaFoldDB" id="A0A7Z2JIW6"/>
<evidence type="ECO:0000313" key="2">
    <source>
        <dbReference type="EMBL" id="QGZ66186.1"/>
    </source>
</evidence>
<dbReference type="InterPro" id="IPR011032">
    <property type="entry name" value="GroES-like_sf"/>
</dbReference>
<dbReference type="InterPro" id="IPR036291">
    <property type="entry name" value="NAD(P)-bd_dom_sf"/>
</dbReference>
<dbReference type="SUPFAM" id="SSF50129">
    <property type="entry name" value="GroES-like"/>
    <property type="match status" value="1"/>
</dbReference>
<dbReference type="EMBL" id="CP046916">
    <property type="protein sequence ID" value="QGZ66186.1"/>
    <property type="molecule type" value="Genomic_DNA"/>
</dbReference>
<dbReference type="KEGG" id="pacs:FAZ98_30720"/>
<dbReference type="PANTHER" id="PTHR43482:SF1">
    <property type="entry name" value="PROTEIN AST1-RELATED"/>
    <property type="match status" value="1"/>
</dbReference>
<evidence type="ECO:0000313" key="3">
    <source>
        <dbReference type="Proteomes" id="UP000433577"/>
    </source>
</evidence>
<dbReference type="Gene3D" id="3.40.50.720">
    <property type="entry name" value="NAD(P)-binding Rossmann-like Domain"/>
    <property type="match status" value="1"/>
</dbReference>
<dbReference type="Proteomes" id="UP000433577">
    <property type="component" value="Chromosome 4"/>
</dbReference>
<evidence type="ECO:0000259" key="1">
    <source>
        <dbReference type="SMART" id="SM00829"/>
    </source>
</evidence>
<dbReference type="Gene3D" id="3.90.180.10">
    <property type="entry name" value="Medium-chain alcohol dehydrogenases, catalytic domain"/>
    <property type="match status" value="1"/>
</dbReference>
<name>A0A7Z2JIW6_9BURK</name>